<evidence type="ECO:0000313" key="2">
    <source>
        <dbReference type="EMBL" id="CUS52313.1"/>
    </source>
</evidence>
<gene>
    <name evidence="2" type="ORF">MGWOODY_XGa2506</name>
</gene>
<feature type="region of interest" description="Disordered" evidence="1">
    <location>
        <begin position="1"/>
        <end position="30"/>
    </location>
</feature>
<dbReference type="AlphaFoldDB" id="A0A160TSR8"/>
<evidence type="ECO:0000256" key="1">
    <source>
        <dbReference type="SAM" id="MobiDB-lite"/>
    </source>
</evidence>
<organism evidence="2">
    <name type="scientific">hydrothermal vent metagenome</name>
    <dbReference type="NCBI Taxonomy" id="652676"/>
    <lineage>
        <taxon>unclassified sequences</taxon>
        <taxon>metagenomes</taxon>
        <taxon>ecological metagenomes</taxon>
    </lineage>
</organism>
<proteinExistence type="predicted"/>
<accession>A0A160TSR8</accession>
<protein>
    <submittedName>
        <fullName evidence="2">Uncharacterized protein</fullName>
    </submittedName>
</protein>
<reference evidence="2" key="1">
    <citation type="submission" date="2015-10" db="EMBL/GenBank/DDBJ databases">
        <authorList>
            <person name="Gilbert D.G."/>
        </authorList>
    </citation>
    <scope>NUCLEOTIDE SEQUENCE</scope>
</reference>
<dbReference type="EMBL" id="CZRL01000082">
    <property type="protein sequence ID" value="CUS52313.1"/>
    <property type="molecule type" value="Genomic_DNA"/>
</dbReference>
<sequence>MRCIPPPGPTAKLNNLPLEGNKYGGPMETKEETELRGNVPIVSMPPFTANPPPEAILDPVLRAIGVDLPWLMLMP</sequence>
<name>A0A160TSR8_9ZZZZ</name>